<evidence type="ECO:0000256" key="8">
    <source>
        <dbReference type="ARBA" id="ARBA00022833"/>
    </source>
</evidence>
<dbReference type="Pfam" id="PF02163">
    <property type="entry name" value="Peptidase_M50"/>
    <property type="match status" value="2"/>
</dbReference>
<feature type="transmembrane region" description="Helical" evidence="12">
    <location>
        <begin position="194"/>
        <end position="212"/>
    </location>
</feature>
<proteinExistence type="inferred from homology"/>
<evidence type="ECO:0000256" key="4">
    <source>
        <dbReference type="ARBA" id="ARBA00022670"/>
    </source>
</evidence>
<feature type="transmembrane region" description="Helical" evidence="12">
    <location>
        <begin position="161"/>
        <end position="182"/>
    </location>
</feature>
<evidence type="ECO:0000256" key="3">
    <source>
        <dbReference type="ARBA" id="ARBA00007931"/>
    </source>
</evidence>
<dbReference type="EMBL" id="BAABGN010000007">
    <property type="protein sequence ID" value="GAA4422370.1"/>
    <property type="molecule type" value="Genomic_DNA"/>
</dbReference>
<sequence>MLIAAILVFLYYPLVGDLVPSATTGTVVATTLAFVVMLLVSVLLHELAHGFTAQRFGGRPREYVLTFWGGHTAFERELSRPGGSALVAAAGPAANAVLAVAAWLALQSLDITGPAALLLYGALISNGIVAAFNLLPGLPLDGGHILEALVWAITGDRTRGTIVAAWIGRVVVVAIAVVLIVVPLVRGGRPDLGSIWIVLVAVFLWMGAGEALRGARARQQADSVDLRALAAPAVTLDTGASLADAELAGRPGAYVVLVSGGRPVALLDPAVAGQVPHAARSSTPVSAAARALAPPQIVTAVSGRPAIAAVADAQHHGPVVVLVDGGGVRGVVEVAAVARAMRGARP</sequence>
<keyword evidence="6" id="KW-0479">Metal-binding</keyword>
<name>A0ABP8L535_9MICO</name>
<keyword evidence="9 12" id="KW-1133">Transmembrane helix</keyword>
<dbReference type="InterPro" id="IPR008915">
    <property type="entry name" value="Peptidase_M50"/>
</dbReference>
<comment type="similarity">
    <text evidence="3">Belongs to the peptidase M50B family.</text>
</comment>
<keyword evidence="8" id="KW-0862">Zinc</keyword>
<feature type="transmembrane region" description="Helical" evidence="12">
    <location>
        <begin position="85"/>
        <end position="106"/>
    </location>
</feature>
<feature type="domain" description="Peptidase M50" evidence="13">
    <location>
        <begin position="114"/>
        <end position="173"/>
    </location>
</feature>
<evidence type="ECO:0000256" key="12">
    <source>
        <dbReference type="SAM" id="Phobius"/>
    </source>
</evidence>
<evidence type="ECO:0000256" key="2">
    <source>
        <dbReference type="ARBA" id="ARBA00004141"/>
    </source>
</evidence>
<comment type="caution">
    <text evidence="14">The sequence shown here is derived from an EMBL/GenBank/DDBJ whole genome shotgun (WGS) entry which is preliminary data.</text>
</comment>
<evidence type="ECO:0000256" key="7">
    <source>
        <dbReference type="ARBA" id="ARBA00022801"/>
    </source>
</evidence>
<evidence type="ECO:0000256" key="6">
    <source>
        <dbReference type="ARBA" id="ARBA00022723"/>
    </source>
</evidence>
<evidence type="ECO:0000256" key="5">
    <source>
        <dbReference type="ARBA" id="ARBA00022692"/>
    </source>
</evidence>
<dbReference type="PANTHER" id="PTHR39188:SF3">
    <property type="entry name" value="STAGE IV SPORULATION PROTEIN FB"/>
    <property type="match status" value="1"/>
</dbReference>
<evidence type="ECO:0000256" key="11">
    <source>
        <dbReference type="ARBA" id="ARBA00023136"/>
    </source>
</evidence>
<evidence type="ECO:0000313" key="14">
    <source>
        <dbReference type="EMBL" id="GAA4422370.1"/>
    </source>
</evidence>
<keyword evidence="15" id="KW-1185">Reference proteome</keyword>
<gene>
    <name evidence="14" type="ORF">GCM10023169_16700</name>
</gene>
<protein>
    <recommendedName>
        <fullName evidence="13">Peptidase M50 domain-containing protein</fullName>
    </recommendedName>
</protein>
<keyword evidence="7" id="KW-0378">Hydrolase</keyword>
<reference evidence="15" key="1">
    <citation type="journal article" date="2019" name="Int. J. Syst. Evol. Microbiol.">
        <title>The Global Catalogue of Microorganisms (GCM) 10K type strain sequencing project: providing services to taxonomists for standard genome sequencing and annotation.</title>
        <authorList>
            <consortium name="The Broad Institute Genomics Platform"/>
            <consortium name="The Broad Institute Genome Sequencing Center for Infectious Disease"/>
            <person name="Wu L."/>
            <person name="Ma J."/>
        </authorList>
    </citation>
    <scope>NUCLEOTIDE SEQUENCE [LARGE SCALE GENOMIC DNA]</scope>
    <source>
        <strain evidence="15">JCM 17810</strain>
    </source>
</reference>
<dbReference type="Proteomes" id="UP001500622">
    <property type="component" value="Unassembled WGS sequence"/>
</dbReference>
<evidence type="ECO:0000256" key="9">
    <source>
        <dbReference type="ARBA" id="ARBA00022989"/>
    </source>
</evidence>
<comment type="cofactor">
    <cofactor evidence="1">
        <name>Zn(2+)</name>
        <dbReference type="ChEBI" id="CHEBI:29105"/>
    </cofactor>
</comment>
<feature type="domain" description="Peptidase M50" evidence="13">
    <location>
        <begin position="33"/>
        <end position="106"/>
    </location>
</feature>
<evidence type="ECO:0000256" key="1">
    <source>
        <dbReference type="ARBA" id="ARBA00001947"/>
    </source>
</evidence>
<feature type="transmembrane region" description="Helical" evidence="12">
    <location>
        <begin position="26"/>
        <end position="45"/>
    </location>
</feature>
<accession>A0ABP8L535</accession>
<dbReference type="PANTHER" id="PTHR39188">
    <property type="entry name" value="MEMBRANE-ASSOCIATED ZINC METALLOPROTEASE M50B"/>
    <property type="match status" value="1"/>
</dbReference>
<feature type="transmembrane region" description="Helical" evidence="12">
    <location>
        <begin position="118"/>
        <end position="140"/>
    </location>
</feature>
<keyword evidence="11 12" id="KW-0472">Membrane</keyword>
<keyword evidence="4" id="KW-0645">Protease</keyword>
<evidence type="ECO:0000259" key="13">
    <source>
        <dbReference type="Pfam" id="PF02163"/>
    </source>
</evidence>
<keyword evidence="5 12" id="KW-0812">Transmembrane</keyword>
<organism evidence="14 15">
    <name type="scientific">Georgenia halophila</name>
    <dbReference type="NCBI Taxonomy" id="620889"/>
    <lineage>
        <taxon>Bacteria</taxon>
        <taxon>Bacillati</taxon>
        <taxon>Actinomycetota</taxon>
        <taxon>Actinomycetes</taxon>
        <taxon>Micrococcales</taxon>
        <taxon>Bogoriellaceae</taxon>
        <taxon>Georgenia</taxon>
    </lineage>
</organism>
<comment type="subcellular location">
    <subcellularLocation>
        <location evidence="2">Membrane</location>
        <topology evidence="2">Multi-pass membrane protein</topology>
    </subcellularLocation>
</comment>
<evidence type="ECO:0000256" key="10">
    <source>
        <dbReference type="ARBA" id="ARBA00023049"/>
    </source>
</evidence>
<evidence type="ECO:0000313" key="15">
    <source>
        <dbReference type="Proteomes" id="UP001500622"/>
    </source>
</evidence>
<keyword evidence="10" id="KW-0482">Metalloprotease</keyword>